<dbReference type="GeneTree" id="ENSGT00950000183199"/>
<gene>
    <name evidence="4" type="primary">ice1</name>
</gene>
<evidence type="ECO:0000259" key="3">
    <source>
        <dbReference type="Pfam" id="PF25817"/>
    </source>
</evidence>
<keyword evidence="5" id="KW-1185">Reference proteome</keyword>
<dbReference type="PANTHER" id="PTHR11852:SF4">
    <property type="entry name" value="LITTLE ELONGATION COMPLEX SUBUNIT 1"/>
    <property type="match status" value="1"/>
</dbReference>
<feature type="coiled-coil region" evidence="1">
    <location>
        <begin position="52"/>
        <end position="235"/>
    </location>
</feature>
<dbReference type="OrthoDB" id="2238957at2759"/>
<feature type="compositionally biased region" description="Polar residues" evidence="2">
    <location>
        <begin position="388"/>
        <end position="413"/>
    </location>
</feature>
<dbReference type="InParanoid" id="A0A669F4N5"/>
<feature type="compositionally biased region" description="Low complexity" evidence="2">
    <location>
        <begin position="994"/>
        <end position="1006"/>
    </location>
</feature>
<evidence type="ECO:0000256" key="1">
    <source>
        <dbReference type="SAM" id="Coils"/>
    </source>
</evidence>
<evidence type="ECO:0000313" key="4">
    <source>
        <dbReference type="Ensembl" id="ENSONIP00000080505.1"/>
    </source>
</evidence>
<reference evidence="4" key="3">
    <citation type="submission" date="2025-09" db="UniProtKB">
        <authorList>
            <consortium name="Ensembl"/>
        </authorList>
    </citation>
    <scope>IDENTIFICATION</scope>
</reference>
<keyword evidence="1" id="KW-0175">Coiled coil</keyword>
<accession>A0A669F4N5</accession>
<dbReference type="Proteomes" id="UP000005207">
    <property type="component" value="Linkage group LG11"/>
</dbReference>
<dbReference type="PANTHER" id="PTHR11852">
    <property type="entry name" value="PLATELET-ACTIVATING FACTOR ACETYLHYDROLASE"/>
    <property type="match status" value="1"/>
</dbReference>
<dbReference type="Pfam" id="PF25817">
    <property type="entry name" value="ICE1_C"/>
    <property type="match status" value="1"/>
</dbReference>
<reference evidence="4" key="2">
    <citation type="submission" date="2025-08" db="UniProtKB">
        <authorList>
            <consortium name="Ensembl"/>
        </authorList>
    </citation>
    <scope>IDENTIFICATION</scope>
</reference>
<feature type="region of interest" description="Disordered" evidence="2">
    <location>
        <begin position="272"/>
        <end position="335"/>
    </location>
</feature>
<feature type="region of interest" description="Disordered" evidence="2">
    <location>
        <begin position="969"/>
        <end position="1048"/>
    </location>
</feature>
<proteinExistence type="predicted"/>
<dbReference type="GeneID" id="100707531"/>
<sequence length="1531" mass="167477">MMPGENQSKALAIAADATTGNCQNCSVLQQTLAEYVSSFLALKQKIAVSDDTIRLQQQLEELQIRLVTLEKKTADYESVQAELEEKKSALKMYEQLSEEVEKLKVEKSKTIAENKKLEDQLKNVKDLADKQTLENAQLKREKAVVENDLLISQTSLQKSQAQAEQAEKLMDENAKMTSTKDHLESKIRILEDSVCQQKHQISQLTKEKTILEKNINDLQVRLMKLERERNKEYRSTTTQASAPAEPKIDKEKFRMLLENLWACVDPEQEESVNQLHFPESRVPPSSPQATLHSRDAIKHKASLQCSGERKQAGTPKKSKRSPKARKTAESSTEMDTLSLEEIIRLFKPMPPSISPLPDLDTEVESMKMEVRENESHSKPCEDRPALKQEQTLDVATSPSSQRSPKSAALQTEGNADFSVVTDEGEGEISNEKDFEQTKFGGIPKVIDKIATDMRGIHPQNDMLIEQEPSSAQLSPPSSSFSTSSFTGLIEAVPLPTESTLLSCNPGISRISENENALEDANSDLSETVTSMDVDMSPSDITDNKTVAPDGGESALIGDSMEGIVVAATQNSSDIEKNTLDSFKLQDSTRSGCKDSDIPEHTPSSSGSSDSITAVSNEHLEEKLEVDESIKLLGKEDGNAQGTVAACPASSTCNNIPPPPSSPLLKKEDDQSGADQESGQANVEPLRKKDADIDIVTNFQETNTVNCESLKESAHSLCKQVSPSCLLPSIKLQALDSHPGKLNVDVNIDHVSTNKPIPFPNLEKECDIEKATVEDLPQHKIHTSSSTSLETMPDSPETNTVNCKAAKEDRHPPCSQLSPSCLLPTVKLVSLDTQPNPGILDADVQTEIISTNIQSPSFSLEEQGVTKSATNEDQAQDKMKGGDTTPLIQNPAAEGQDKSLDLQMVEPENLVREEKTTSGESSAEAQAPECISNVRGEMGPPLPRLLTPLKTPPKVSRSINPRQAIGKLLFPSPMDGIESPTSPTQTNRTPNRHQLSSLSTNSPLPLNGVPSSPLQFGSATPKHAVPVPGRLPLTAMSSPSSSSATPSQENSMRFLDTMYPELSARARTLSILRGNVNLNICSSESGTLPTTDSQKSSFKTINSTSTAFTKTEVRGEKRPAIGMPQPKSSKCLRLDQAAGVTHNQVLASSSKSGDDTSSAQNLTLEQLKTETISSSLKSVEHPQKNLIVNSLRKIEDQCFDLLPVIRSHLHVGNLPKKPILRDEEKEVIAEVCQSSSADDMTVAILNKLKAGKMDLSGNHVQALCRVYTGICRKRRDVEKARVLAYSLLIEDFPDSAKLILFMVTTWPNLLTHTSSLSQAIHAVTKLRAPEELLSCLLAFLGWNKTPPCDIDELISRTLSEIRSGSNLSFTKHSRYGEDLGAEAWEHVYALHLLCTNKKWKWTYDNLLGKELWPLMNSWVTRQQQQPISDVAVATVLRLIGCLGQLGLKEKCISTVVTIANVINTFGRHGPAEGVPWEVQLAAVYCIYDLSPCNPKQALEALAEWRGETSQSVPPAVTSCINQLASICRQANS</sequence>
<feature type="compositionally biased region" description="Basic residues" evidence="2">
    <location>
        <begin position="316"/>
        <end position="325"/>
    </location>
</feature>
<feature type="compositionally biased region" description="Basic and acidic residues" evidence="2">
    <location>
        <begin position="368"/>
        <end position="386"/>
    </location>
</feature>
<dbReference type="RefSeq" id="XP_005450610.1">
    <property type="nucleotide sequence ID" value="XM_005450553.4"/>
</dbReference>
<feature type="region of interest" description="Disordered" evidence="2">
    <location>
        <begin position="368"/>
        <end position="432"/>
    </location>
</feature>
<feature type="domain" description="Little elongation complex subunit 1 C-terminal" evidence="3">
    <location>
        <begin position="1334"/>
        <end position="1522"/>
    </location>
</feature>
<feature type="compositionally biased region" description="Polar residues" evidence="2">
    <location>
        <begin position="978"/>
        <end position="993"/>
    </location>
</feature>
<feature type="region of interest" description="Disordered" evidence="2">
    <location>
        <begin position="645"/>
        <end position="688"/>
    </location>
</feature>
<evidence type="ECO:0000313" key="5">
    <source>
        <dbReference type="Proteomes" id="UP000005207"/>
    </source>
</evidence>
<protein>
    <recommendedName>
        <fullName evidence="3">Little elongation complex subunit 1 C-terminal domain-containing protein</fullName>
    </recommendedName>
</protein>
<feature type="region of interest" description="Disordered" evidence="2">
    <location>
        <begin position="585"/>
        <end position="611"/>
    </location>
</feature>
<dbReference type="KEGG" id="onl:100707531"/>
<dbReference type="OMA" id="KIENQCF"/>
<dbReference type="CTD" id="23379"/>
<name>A0A669F4N5_ORENI</name>
<feature type="compositionally biased region" description="Polar residues" evidence="2">
    <location>
        <begin position="854"/>
        <end position="872"/>
    </location>
</feature>
<feature type="region of interest" description="Disordered" evidence="2">
    <location>
        <begin position="854"/>
        <end position="897"/>
    </location>
</feature>
<evidence type="ECO:0000256" key="2">
    <source>
        <dbReference type="SAM" id="MobiDB-lite"/>
    </source>
</evidence>
<feature type="compositionally biased region" description="Polar residues" evidence="2">
    <location>
        <begin position="1008"/>
        <end position="1017"/>
    </location>
</feature>
<feature type="region of interest" description="Disordered" evidence="2">
    <location>
        <begin position="911"/>
        <end position="934"/>
    </location>
</feature>
<dbReference type="Ensembl" id="ENSONIT00000078826.1">
    <property type="protein sequence ID" value="ENSONIP00000080505.1"/>
    <property type="gene ID" value="ENSONIG00000007128.2"/>
</dbReference>
<reference evidence="5" key="1">
    <citation type="submission" date="2012-01" db="EMBL/GenBank/DDBJ databases">
        <title>The Genome Sequence of Oreochromis niloticus (Nile Tilapia).</title>
        <authorList>
            <consortium name="Broad Institute Genome Assembly Team"/>
            <consortium name="Broad Institute Sequencing Platform"/>
            <person name="Di Palma F."/>
            <person name="Johnson J."/>
            <person name="Lander E.S."/>
            <person name="Lindblad-Toh K."/>
        </authorList>
    </citation>
    <scope>NUCLEOTIDE SEQUENCE [LARGE SCALE GENOMIC DNA]</scope>
</reference>
<feature type="compositionally biased region" description="Low complexity" evidence="2">
    <location>
        <begin position="1033"/>
        <end position="1046"/>
    </location>
</feature>
<dbReference type="InterPro" id="IPR057881">
    <property type="entry name" value="ICE1_C"/>
</dbReference>
<organism evidence="4 5">
    <name type="scientific">Oreochromis niloticus</name>
    <name type="common">Nile tilapia</name>
    <name type="synonym">Tilapia nilotica</name>
    <dbReference type="NCBI Taxonomy" id="8128"/>
    <lineage>
        <taxon>Eukaryota</taxon>
        <taxon>Metazoa</taxon>
        <taxon>Chordata</taxon>
        <taxon>Craniata</taxon>
        <taxon>Vertebrata</taxon>
        <taxon>Euteleostomi</taxon>
        <taxon>Actinopterygii</taxon>
        <taxon>Neopterygii</taxon>
        <taxon>Teleostei</taxon>
        <taxon>Neoteleostei</taxon>
        <taxon>Acanthomorphata</taxon>
        <taxon>Ovalentaria</taxon>
        <taxon>Cichlomorphae</taxon>
        <taxon>Cichliformes</taxon>
        <taxon>Cichlidae</taxon>
        <taxon>African cichlids</taxon>
        <taxon>Pseudocrenilabrinae</taxon>
        <taxon>Oreochromini</taxon>
        <taxon>Oreochromis</taxon>
    </lineage>
</organism>